<gene>
    <name evidence="1" type="ORF">GMO_18920</name>
</gene>
<sequence>MGGKAKSTERTALDVYVDCLRGHLAIETRAVENALSDLPACEQQARLSARLEQDLTMGRSHVNEITIILARHGHHPPVPHETVSSVLSTVSSFLHGGDDDDILQRTLKTVGYRAHQLASFETLIRLASRLGFAEDVKILTCLRDEEITSADWLGANLTSIIDDYIDAL</sequence>
<dbReference type="SUPFAM" id="SSF47240">
    <property type="entry name" value="Ferritin-like"/>
    <property type="match status" value="1"/>
</dbReference>
<name>G6XK76_9PROT</name>
<dbReference type="RefSeq" id="WP_008852039.1">
    <property type="nucleotide sequence ID" value="NZ_AGQV01000006.1"/>
</dbReference>
<dbReference type="STRING" id="1088869.GMO_18920"/>
<dbReference type="InterPro" id="IPR010287">
    <property type="entry name" value="DUF892_YciF-like"/>
</dbReference>
<dbReference type="OrthoDB" id="7273732at2"/>
<dbReference type="Proteomes" id="UP000004949">
    <property type="component" value="Unassembled WGS sequence"/>
</dbReference>
<dbReference type="InterPro" id="IPR009078">
    <property type="entry name" value="Ferritin-like_SF"/>
</dbReference>
<dbReference type="Gene3D" id="1.20.1260.10">
    <property type="match status" value="1"/>
</dbReference>
<reference evidence="1 2" key="1">
    <citation type="submission" date="2011-10" db="EMBL/GenBank/DDBJ databases">
        <title>Genome sequence of Gluconobacter morbifer G707, isolated from Drosophila gut.</title>
        <authorList>
            <person name="Lee W.-J."/>
            <person name="Kim E.-K."/>
        </authorList>
    </citation>
    <scope>NUCLEOTIDE SEQUENCE [LARGE SCALE GENOMIC DNA]</scope>
    <source>
        <strain evidence="1 2">G707</strain>
    </source>
</reference>
<dbReference type="Pfam" id="PF05974">
    <property type="entry name" value="DUF892"/>
    <property type="match status" value="1"/>
</dbReference>
<dbReference type="AlphaFoldDB" id="G6XK76"/>
<organism evidence="1 2">
    <name type="scientific">Gluconobacter morbifer G707</name>
    <dbReference type="NCBI Taxonomy" id="1088869"/>
    <lineage>
        <taxon>Bacteria</taxon>
        <taxon>Pseudomonadati</taxon>
        <taxon>Pseudomonadota</taxon>
        <taxon>Alphaproteobacteria</taxon>
        <taxon>Acetobacterales</taxon>
        <taxon>Acetobacteraceae</taxon>
        <taxon>Gluconobacter</taxon>
    </lineage>
</organism>
<dbReference type="InterPro" id="IPR012347">
    <property type="entry name" value="Ferritin-like"/>
</dbReference>
<protein>
    <submittedName>
        <fullName evidence="1">Uncharacterized protein</fullName>
    </submittedName>
</protein>
<proteinExistence type="predicted"/>
<evidence type="ECO:0000313" key="2">
    <source>
        <dbReference type="Proteomes" id="UP000004949"/>
    </source>
</evidence>
<comment type="caution">
    <text evidence="1">The sequence shown here is derived from an EMBL/GenBank/DDBJ whole genome shotgun (WGS) entry which is preliminary data.</text>
</comment>
<dbReference type="PATRIC" id="fig|1088869.3.peg.1887"/>
<keyword evidence="2" id="KW-1185">Reference proteome</keyword>
<accession>G6XK76</accession>
<dbReference type="EMBL" id="AGQV01000006">
    <property type="protein sequence ID" value="EHH67672.1"/>
    <property type="molecule type" value="Genomic_DNA"/>
</dbReference>
<evidence type="ECO:0000313" key="1">
    <source>
        <dbReference type="EMBL" id="EHH67672.1"/>
    </source>
</evidence>